<keyword evidence="5" id="KW-0285">Flavoprotein</keyword>
<keyword evidence="3 5" id="KW-0560">Oxidoreductase</keyword>
<evidence type="ECO:0000256" key="1">
    <source>
        <dbReference type="ARBA" id="ARBA00005869"/>
    </source>
</evidence>
<evidence type="ECO:0000256" key="2">
    <source>
        <dbReference type="ARBA" id="ARBA00012695"/>
    </source>
</evidence>
<keyword evidence="5" id="KW-0274">FAD</keyword>
<dbReference type="Gene3D" id="3.20.20.220">
    <property type="match status" value="1"/>
</dbReference>
<dbReference type="InterPro" id="IPR002872">
    <property type="entry name" value="Proline_DH_dom"/>
</dbReference>
<dbReference type="PANTHER" id="PTHR13914:SF0">
    <property type="entry name" value="PROLINE DEHYDROGENASE 1, MITOCHONDRIAL"/>
    <property type="match status" value="1"/>
</dbReference>
<evidence type="ECO:0000313" key="7">
    <source>
        <dbReference type="EMBL" id="AGT02538.1"/>
    </source>
</evidence>
<dbReference type="Pfam" id="PF01619">
    <property type="entry name" value="Pro_dh"/>
    <property type="match status" value="1"/>
</dbReference>
<protein>
    <recommendedName>
        <fullName evidence="2 5">Proline dehydrogenase</fullName>
        <ecNumber evidence="2 5">1.5.5.2</ecNumber>
    </recommendedName>
</protein>
<feature type="domain" description="Proline dehydrogenase" evidence="6">
    <location>
        <begin position="318"/>
        <end position="548"/>
    </location>
</feature>
<dbReference type="SUPFAM" id="SSF51730">
    <property type="entry name" value="FAD-linked oxidoreductase"/>
    <property type="match status" value="1"/>
</dbReference>
<dbReference type="GO" id="GO:0004657">
    <property type="term" value="F:proline dehydrogenase activity"/>
    <property type="evidence" value="ECO:0007669"/>
    <property type="project" value="UniProtKB-EC"/>
</dbReference>
<sequence>MRRFAVPSGGRPAASAVTGLIFAQSATVVTPTPRPPLCKADFDDPTSYQRRSTWYLIKALGVLQVCSIEYISKNSVQLMKMCEKVLGKTLTYDVLVKHSVYDYFCAGQHDMEVRRSIERLRKDHIGAVLDYAAEADADETFVPGPGSPDAPDISMASLVTRTNIKYPMDENVFDENMKLYMMCIMHSSLHNPVGVPGVSAVKVTGMCDPQLLARMSAILMSIHQNWVKHFTKEETPKLEECRVVMGVNRKHQQYVSNDEARAAFRELACGRTLPDAEIEEVIKILDPKGKGRVNYFRYKEVMTEAVTAIDPTPIQLILANRLPQLTATEKALWKNVVKRMSYIASTAKAMKVRMLVDAEQTFYQLAIDAIVTYLQKRYNDKVPVVYNTYQCYLTYAEDRIANDLVRASLMNFQWGGKIVRGAYIEQERRTANQYSYTSPIWPTYEETSACYDQSADRILKTFMESPEKKHEAFFGTHNRKSLEHITSKVLECKEIQDRISFGQLYGMRDNLTIPLAKAGFNVFKYLPYGPVRETVHYLGRRAVENRTVLKSKDNDEPKMIKAELLRRFGIRSSQKPPAQKIN</sequence>
<dbReference type="PANTHER" id="PTHR13914">
    <property type="entry name" value="PROLINE OXIDASE"/>
    <property type="match status" value="1"/>
</dbReference>
<reference evidence="7" key="1">
    <citation type="submission" date="2013-01" db="EMBL/GenBank/DDBJ databases">
        <title>Genomic Cooperation Between Trypanosomatids and Their Bacterial Endosymbionts in the Synthesis of Essential Amino Acids Heavily Influenced by Multiple Lateral Gene Transfer Events.</title>
        <authorList>
            <person name="Alves J.M.P."/>
            <person name="Klein C."/>
            <person name="Maia da Silva F."/>
            <person name="Costa Martins A.G."/>
            <person name="Serrano M.G."/>
            <person name="Buck G.A."/>
            <person name="Vasconcelos A.T.R."/>
            <person name="France-Sagot M."/>
            <person name="Teixeira M.M.G."/>
            <person name="Motta M.C.M."/>
            <person name="Camargo E.P."/>
        </authorList>
    </citation>
    <scope>NUCLEOTIDE SEQUENCE</scope>
</reference>
<dbReference type="InterPro" id="IPR015659">
    <property type="entry name" value="Proline_oxidase"/>
</dbReference>
<organism evidence="7">
    <name type="scientific">Herpetomonas muscarum</name>
    <dbReference type="NCBI Taxonomy" id="5718"/>
    <lineage>
        <taxon>Eukaryota</taxon>
        <taxon>Discoba</taxon>
        <taxon>Euglenozoa</taxon>
        <taxon>Kinetoplastea</taxon>
        <taxon>Metakinetoplastina</taxon>
        <taxon>Trypanosomatida</taxon>
        <taxon>Trypanosomatidae</taxon>
        <taxon>Herpetomonas</taxon>
    </lineage>
</organism>
<dbReference type="GO" id="GO:0010133">
    <property type="term" value="P:L-proline catabolic process to L-glutamate"/>
    <property type="evidence" value="ECO:0007669"/>
    <property type="project" value="TreeGrafter"/>
</dbReference>
<comment type="function">
    <text evidence="5">Converts proline to delta-1-pyrroline-5-carboxylate.</text>
</comment>
<evidence type="ECO:0000256" key="4">
    <source>
        <dbReference type="ARBA" id="ARBA00023062"/>
    </source>
</evidence>
<comment type="similarity">
    <text evidence="1 5">Belongs to the proline oxidase family.</text>
</comment>
<accession>U5KM38</accession>
<dbReference type="InterPro" id="IPR029041">
    <property type="entry name" value="FAD-linked_oxidoreductase-like"/>
</dbReference>
<proteinExistence type="inferred from homology"/>
<dbReference type="GO" id="GO:0005739">
    <property type="term" value="C:mitochondrion"/>
    <property type="evidence" value="ECO:0007669"/>
    <property type="project" value="TreeGrafter"/>
</dbReference>
<dbReference type="FunFam" id="3.20.20.220:FF:000025">
    <property type="entry name" value="Proline dehydrogenase"/>
    <property type="match status" value="1"/>
</dbReference>
<dbReference type="AlphaFoldDB" id="U5KM38"/>
<dbReference type="SUPFAM" id="SSF47473">
    <property type="entry name" value="EF-hand"/>
    <property type="match status" value="1"/>
</dbReference>
<comment type="cofactor">
    <cofactor evidence="5">
        <name>FAD</name>
        <dbReference type="ChEBI" id="CHEBI:57692"/>
    </cofactor>
</comment>
<dbReference type="EMBL" id="KC503372">
    <property type="protein sequence ID" value="AGT02538.1"/>
    <property type="molecule type" value="Genomic_DNA"/>
</dbReference>
<dbReference type="GO" id="GO:0071949">
    <property type="term" value="F:FAD binding"/>
    <property type="evidence" value="ECO:0007669"/>
    <property type="project" value="TreeGrafter"/>
</dbReference>
<dbReference type="InterPro" id="IPR011992">
    <property type="entry name" value="EF-hand-dom_pair"/>
</dbReference>
<keyword evidence="4 5" id="KW-0642">Proline metabolism</keyword>
<evidence type="ECO:0000259" key="6">
    <source>
        <dbReference type="Pfam" id="PF01619"/>
    </source>
</evidence>
<dbReference type="EC" id="1.5.5.2" evidence="2 5"/>
<comment type="catalytic activity">
    <reaction evidence="5">
        <text>L-proline + a quinone = (S)-1-pyrroline-5-carboxylate + a quinol + H(+)</text>
        <dbReference type="Rhea" id="RHEA:23784"/>
        <dbReference type="ChEBI" id="CHEBI:15378"/>
        <dbReference type="ChEBI" id="CHEBI:17388"/>
        <dbReference type="ChEBI" id="CHEBI:24646"/>
        <dbReference type="ChEBI" id="CHEBI:60039"/>
        <dbReference type="ChEBI" id="CHEBI:132124"/>
        <dbReference type="EC" id="1.5.5.2"/>
    </reaction>
</comment>
<dbReference type="Gene3D" id="1.10.238.10">
    <property type="entry name" value="EF-hand"/>
    <property type="match status" value="1"/>
</dbReference>
<name>U5KM38_HERMU</name>
<evidence type="ECO:0000256" key="3">
    <source>
        <dbReference type="ARBA" id="ARBA00023002"/>
    </source>
</evidence>
<evidence type="ECO:0000256" key="5">
    <source>
        <dbReference type="RuleBase" id="RU364054"/>
    </source>
</evidence>